<gene>
    <name evidence="1" type="ORF">CYNAS_LOCUS15900</name>
</gene>
<proteinExistence type="predicted"/>
<evidence type="ECO:0000313" key="2">
    <source>
        <dbReference type="Proteomes" id="UP001176961"/>
    </source>
</evidence>
<dbReference type="EMBL" id="CATQJL010000305">
    <property type="protein sequence ID" value="CAJ0603917.1"/>
    <property type="molecule type" value="Genomic_DNA"/>
</dbReference>
<comment type="caution">
    <text evidence="1">The sequence shown here is derived from an EMBL/GenBank/DDBJ whole genome shotgun (WGS) entry which is preliminary data.</text>
</comment>
<accession>A0AA36H4Q2</accession>
<dbReference type="AlphaFoldDB" id="A0AA36H4Q2"/>
<name>A0AA36H4Q2_CYLNA</name>
<protein>
    <submittedName>
        <fullName evidence="1">Uncharacterized protein</fullName>
    </submittedName>
</protein>
<keyword evidence="2" id="KW-1185">Reference proteome</keyword>
<sequence length="95" mass="10976">MILDRAHSSKPSPGRENIIVTFQPSLNSRIKPPYFLISEPDVDRGIPKHASITTATRGSNVVRHKANEILRFTENKCCFYYIYNLCRQRVWLLNA</sequence>
<dbReference type="Proteomes" id="UP001176961">
    <property type="component" value="Unassembled WGS sequence"/>
</dbReference>
<reference evidence="1" key="1">
    <citation type="submission" date="2023-07" db="EMBL/GenBank/DDBJ databases">
        <authorList>
            <consortium name="CYATHOMIX"/>
        </authorList>
    </citation>
    <scope>NUCLEOTIDE SEQUENCE</scope>
    <source>
        <strain evidence="1">N/A</strain>
    </source>
</reference>
<organism evidence="1 2">
    <name type="scientific">Cylicocyclus nassatus</name>
    <name type="common">Nematode worm</name>
    <dbReference type="NCBI Taxonomy" id="53992"/>
    <lineage>
        <taxon>Eukaryota</taxon>
        <taxon>Metazoa</taxon>
        <taxon>Ecdysozoa</taxon>
        <taxon>Nematoda</taxon>
        <taxon>Chromadorea</taxon>
        <taxon>Rhabditida</taxon>
        <taxon>Rhabditina</taxon>
        <taxon>Rhabditomorpha</taxon>
        <taxon>Strongyloidea</taxon>
        <taxon>Strongylidae</taxon>
        <taxon>Cylicocyclus</taxon>
    </lineage>
</organism>
<evidence type="ECO:0000313" key="1">
    <source>
        <dbReference type="EMBL" id="CAJ0603917.1"/>
    </source>
</evidence>